<sequence length="411" mass="43260">MRTRKYLGVGLGVVALVAAGMGGASAEAQTRPAGWSAGRSAGWSAAWASAMQAPTAADGNWSQAGFDHQTIRQTVRMSTGGRSLRIRLSNLYGTKPLQITGITVAGTDVTFHGSRRTTIAAGRTTTSDAVAVSTAAGEQLVVSLYVDGVTGPATFHEDGLTTTFTSAGNHLHDNAPGTATSHAFYYLTGVDVTGAAGTIVTYGDSITNGHNSTPDVDHRYSDDLAQRLGKRRLGVANVGISGNLLLHELPCFGEVGVTRFRRDALGQPGVRTVIVEEGENDIWDSEFNFGCGVTPRITADQLIAGYRSMIAAAHARGVRIIGGTITPFKADYMQPADFARAEAIRTQANQWIRTSGEYDAVADFARAVGDPADEQRIDPALDSGDHLHPNDAGYAAMAVVASEALPGRNQR</sequence>
<evidence type="ECO:0000313" key="3">
    <source>
        <dbReference type="EMBL" id="TDW75992.1"/>
    </source>
</evidence>
<dbReference type="Proteomes" id="UP000295146">
    <property type="component" value="Unassembled WGS sequence"/>
</dbReference>
<evidence type="ECO:0000313" key="4">
    <source>
        <dbReference type="Proteomes" id="UP000295146"/>
    </source>
</evidence>
<name>A0A4R8CI34_9ACTN</name>
<dbReference type="InterPro" id="IPR053140">
    <property type="entry name" value="GDSL_Rv0518-like"/>
</dbReference>
<dbReference type="RefSeq" id="WP_134098566.1">
    <property type="nucleotide sequence ID" value="NZ_SODP01000001.1"/>
</dbReference>
<accession>A0A4R8CI34</accession>
<keyword evidence="4" id="KW-1185">Reference proteome</keyword>
<dbReference type="AlphaFoldDB" id="A0A4R8CI34"/>
<feature type="chain" id="PRO_5020243550" evidence="1">
    <location>
        <begin position="27"/>
        <end position="411"/>
    </location>
</feature>
<keyword evidence="1" id="KW-0732">Signal</keyword>
<dbReference type="Gene3D" id="3.40.50.1110">
    <property type="entry name" value="SGNH hydrolase"/>
    <property type="match status" value="1"/>
</dbReference>
<feature type="signal peptide" evidence="1">
    <location>
        <begin position="1"/>
        <end position="26"/>
    </location>
</feature>
<dbReference type="CDD" id="cd01830">
    <property type="entry name" value="XynE_like"/>
    <property type="match status" value="1"/>
</dbReference>
<proteinExistence type="predicted"/>
<evidence type="ECO:0000256" key="1">
    <source>
        <dbReference type="SAM" id="SignalP"/>
    </source>
</evidence>
<protein>
    <submittedName>
        <fullName evidence="3">Lysophospholipase L1-like esterase</fullName>
    </submittedName>
</protein>
<organism evidence="3 4">
    <name type="scientific">Kribbella pratensis</name>
    <dbReference type="NCBI Taxonomy" id="2512112"/>
    <lineage>
        <taxon>Bacteria</taxon>
        <taxon>Bacillati</taxon>
        <taxon>Actinomycetota</taxon>
        <taxon>Actinomycetes</taxon>
        <taxon>Propionibacteriales</taxon>
        <taxon>Kribbellaceae</taxon>
        <taxon>Kribbella</taxon>
    </lineage>
</organism>
<gene>
    <name evidence="3" type="ORF">EV653_1133</name>
</gene>
<comment type="caution">
    <text evidence="3">The sequence shown here is derived from an EMBL/GenBank/DDBJ whole genome shotgun (WGS) entry which is preliminary data.</text>
</comment>
<dbReference type="SUPFAM" id="SSF52266">
    <property type="entry name" value="SGNH hydrolase"/>
    <property type="match status" value="1"/>
</dbReference>
<evidence type="ECO:0000259" key="2">
    <source>
        <dbReference type="Pfam" id="PF13472"/>
    </source>
</evidence>
<dbReference type="PANTHER" id="PTHR43784:SF2">
    <property type="entry name" value="GDSL-LIKE LIPASE_ACYLHYDROLASE, PUTATIVE (AFU_ORTHOLOGUE AFUA_2G00820)-RELATED"/>
    <property type="match status" value="1"/>
</dbReference>
<feature type="domain" description="SGNH hydrolase-type esterase" evidence="2">
    <location>
        <begin position="202"/>
        <end position="396"/>
    </location>
</feature>
<dbReference type="Pfam" id="PF13472">
    <property type="entry name" value="Lipase_GDSL_2"/>
    <property type="match status" value="1"/>
</dbReference>
<dbReference type="EMBL" id="SODP01000001">
    <property type="protein sequence ID" value="TDW75992.1"/>
    <property type="molecule type" value="Genomic_DNA"/>
</dbReference>
<reference evidence="3 4" key="1">
    <citation type="submission" date="2019-03" db="EMBL/GenBank/DDBJ databases">
        <title>Genomic Encyclopedia of Type Strains, Phase III (KMG-III): the genomes of soil and plant-associated and newly described type strains.</title>
        <authorList>
            <person name="Whitman W."/>
        </authorList>
    </citation>
    <scope>NUCLEOTIDE SEQUENCE [LARGE SCALE GENOMIC DNA]</scope>
    <source>
        <strain evidence="3 4">VKM Ac-2573</strain>
    </source>
</reference>
<dbReference type="InterPro" id="IPR013830">
    <property type="entry name" value="SGNH_hydro"/>
</dbReference>
<dbReference type="PANTHER" id="PTHR43784">
    <property type="entry name" value="GDSL-LIKE LIPASE/ACYLHYDROLASE, PUTATIVE (AFU_ORTHOLOGUE AFUA_2G00820)-RELATED"/>
    <property type="match status" value="1"/>
</dbReference>
<dbReference type="OrthoDB" id="1828825at2"/>
<dbReference type="InterPro" id="IPR036514">
    <property type="entry name" value="SGNH_hydro_sf"/>
</dbReference>